<feature type="compositionally biased region" description="Basic and acidic residues" evidence="1">
    <location>
        <begin position="1377"/>
        <end position="1389"/>
    </location>
</feature>
<dbReference type="PANTHER" id="PTHR33096:SF1">
    <property type="entry name" value="CXC1-LIKE CYSTEINE CLUSTER ASSOCIATED WITH KDZ TRANSPOSASES DOMAIN-CONTAINING PROTEIN"/>
    <property type="match status" value="1"/>
</dbReference>
<dbReference type="Pfam" id="PF18803">
    <property type="entry name" value="CxC2"/>
    <property type="match status" value="1"/>
</dbReference>
<evidence type="ECO:0000313" key="3">
    <source>
        <dbReference type="EMBL" id="KAK7682756.1"/>
    </source>
</evidence>
<comment type="caution">
    <text evidence="3">The sequence shown here is derived from an EMBL/GenBank/DDBJ whole genome shotgun (WGS) entry which is preliminary data.</text>
</comment>
<organism evidence="3 4">
    <name type="scientific">Cerrena zonata</name>
    <dbReference type="NCBI Taxonomy" id="2478898"/>
    <lineage>
        <taxon>Eukaryota</taxon>
        <taxon>Fungi</taxon>
        <taxon>Dikarya</taxon>
        <taxon>Basidiomycota</taxon>
        <taxon>Agaricomycotina</taxon>
        <taxon>Agaricomycetes</taxon>
        <taxon>Polyporales</taxon>
        <taxon>Cerrenaceae</taxon>
        <taxon>Cerrena</taxon>
    </lineage>
</organism>
<feature type="compositionally biased region" description="Basic residues" evidence="1">
    <location>
        <begin position="111"/>
        <end position="121"/>
    </location>
</feature>
<accession>A0AAW0FZJ0</accession>
<gene>
    <name evidence="3" type="ORF">QCA50_014139</name>
</gene>
<dbReference type="InterPro" id="IPR040521">
    <property type="entry name" value="KDZ"/>
</dbReference>
<evidence type="ECO:0000313" key="4">
    <source>
        <dbReference type="Proteomes" id="UP001385951"/>
    </source>
</evidence>
<evidence type="ECO:0000256" key="1">
    <source>
        <dbReference type="SAM" id="MobiDB-lite"/>
    </source>
</evidence>
<feature type="compositionally biased region" description="Low complexity" evidence="1">
    <location>
        <begin position="557"/>
        <end position="567"/>
    </location>
</feature>
<sequence length="1595" mass="182065">MDTPRRTRSGAKFSPYGLDEQFTVFKTPIDLSQPLQDAFDNRWAAEQIQEQDDAEGCPLDSNPMTTYSVEGYNPHEDNQYPPSGSPSHLTQPSVTSTYNSSSLSKKDARKKEYRRKKKKQTRERDRAKLEHSLPSPKFKVRSTLSQKLSNLAHMQVHNNVADLRAAKGAWVGIRGSVGRGPRSLDSLLEEGYQYKSWDGLNPFVITDEEDRIFVIFAGRPQDPTYETDRLEADVVLQATRDQLQYGGGDCQVLPRPTNGCAKNRRGNFKTANVGISYGGGQKAPGNLCHTKNNREVLCRFFQQPCIRRLANFANSAFSFFAPKLHEFYRKNLDQLWQHNPHFKHNVPRNVFPAASINFGPEAVSYDHLDHNNLAGGLCSVTAGGNFDPTKGGHIYLVDLRLVVEFPPGSTILIPSSIIRHGNVPIQTGETRTSFTQYAAGGLFRWVEYGFKTWDQFWETDREHALAELENRSGKWKDFLALFSRVNELRDDHIAVKDSEDLMSTKRSKKKKKVAPTLHVHNAQEEITSVSISGVSQDGRRVRMKTSTATLPEPEQASSSGSLDATSSWDDPPPIEIHHELSDAVVVAKRPAKRYENSDAPLKTFKIYRQEYCDEVVRLDGRGLYTNMVCKCGSTEPTIRCKDCHGLHLRCLNCTREYHGSENPLHHIEKWNGSFFETTTLYDIGVTVSLGHPLGITCAIPLSRTITVLHTNGIHRVRVNFCGCQFGSELRTQLLRFAWWPATPLDPRSAATFSVLRQFQYLNLQGNITAYDFYRGLELQTDGRLSENLPDRLQSWMTMIREWRNVKSLKRAGRVHHADGVEATSHGELAIRCRACPDPCRNLLPNWKENEKWSYLYWLSTSQDANFRYKGRQRDTKMEDISLSSGWSYFVEHTEYIEHVKKYANQEEISTCAGFQAMHLANLKKRKGLNATGLVGVACSDHEMWRPNGLGDLQVGERYCNMDYVFLSSIVGVMVLLILASYDIACQFFTGFPLRVPHLPKRLQPLIPLKNIIPKIPKAHIYTHNEKCHGPYSFNWTKGAGRTDGEGIERLWAILNKAALSVREMTPSARRETIDDLCGFINWCKLVNYGDFFQRRLIEALKEALDTRAEYEGLDKSLREENPNLVAEWDKLVLDFDKDKSKPCPYLSTNKEIPMASVIKRLAEDEAASGRRTLEEGSYTAFILFALDIERLQASVRAKVRKLPTNPSITHAAVETNRSTLRRKLKTFWETQDVLMPRLNQHIPINKSLVSNDVESIAIYLPSKLTPSTRNSVCESELVETETAIREAQLRQSLDDLRRELRARMFANKFKTKNITGNRYMTRARDWMKRIDEKVLAAKHEYQEARSAYLCLKGHGSWEEQFKDLKDEDVRGINERALSEQERQERKAAREAAGLDDDELSAEPMPDGCHPGERNRQPISWIWYTFSTGRNDEDENSPRVHEGIYSLMCYDQYTEFALLQALRIEWARSRARVNRWEEQVCKTVEAMRRVLQYTESVAKDWDERASPSHRPDVPSQLREGLQSYALEQANAERAFCARLRTQWHGSRIRAYHFLSSIGVAKNDLTSVFDLPIPPPTASKSPQFIHLNELIPTEVTE</sequence>
<keyword evidence="4" id="KW-1185">Reference proteome</keyword>
<reference evidence="3 4" key="1">
    <citation type="submission" date="2022-09" db="EMBL/GenBank/DDBJ databases">
        <authorList>
            <person name="Palmer J.M."/>
        </authorList>
    </citation>
    <scope>NUCLEOTIDE SEQUENCE [LARGE SCALE GENOMIC DNA]</scope>
    <source>
        <strain evidence="3 4">DSM 7382</strain>
    </source>
</reference>
<dbReference type="Pfam" id="PF18758">
    <property type="entry name" value="KDZ"/>
    <property type="match status" value="1"/>
</dbReference>
<feature type="domain" description="CxC2-like cysteine cluster KDZ transposase-associated" evidence="2">
    <location>
        <begin position="680"/>
        <end position="781"/>
    </location>
</feature>
<protein>
    <recommendedName>
        <fullName evidence="2">CxC2-like cysteine cluster KDZ transposase-associated domain-containing protein</fullName>
    </recommendedName>
</protein>
<dbReference type="Gene3D" id="3.60.130.30">
    <property type="match status" value="1"/>
</dbReference>
<feature type="region of interest" description="Disordered" evidence="1">
    <location>
        <begin position="47"/>
        <end position="136"/>
    </location>
</feature>
<dbReference type="PANTHER" id="PTHR33096">
    <property type="entry name" value="CXC2 DOMAIN-CONTAINING PROTEIN"/>
    <property type="match status" value="1"/>
</dbReference>
<proteinExistence type="predicted"/>
<feature type="compositionally biased region" description="Polar residues" evidence="1">
    <location>
        <begin position="80"/>
        <end position="92"/>
    </location>
</feature>
<feature type="compositionally biased region" description="Low complexity" evidence="1">
    <location>
        <begin position="93"/>
        <end position="103"/>
    </location>
</feature>
<dbReference type="Proteomes" id="UP001385951">
    <property type="component" value="Unassembled WGS sequence"/>
</dbReference>
<feature type="compositionally biased region" description="Basic and acidic residues" evidence="1">
    <location>
        <begin position="122"/>
        <end position="131"/>
    </location>
</feature>
<feature type="region of interest" description="Disordered" evidence="1">
    <location>
        <begin position="1377"/>
        <end position="1410"/>
    </location>
</feature>
<name>A0AAW0FZJ0_9APHY</name>
<feature type="region of interest" description="Disordered" evidence="1">
    <location>
        <begin position="537"/>
        <end position="573"/>
    </location>
</feature>
<dbReference type="InterPro" id="IPR041457">
    <property type="entry name" value="CxC2_KDZ-assoc"/>
</dbReference>
<dbReference type="EMBL" id="JASBNA010000034">
    <property type="protein sequence ID" value="KAK7682756.1"/>
    <property type="molecule type" value="Genomic_DNA"/>
</dbReference>
<evidence type="ECO:0000259" key="2">
    <source>
        <dbReference type="Pfam" id="PF18803"/>
    </source>
</evidence>